<dbReference type="EMBL" id="VIKS01000003">
    <property type="protein sequence ID" value="TQV88724.1"/>
    <property type="molecule type" value="Genomic_DNA"/>
</dbReference>
<dbReference type="Gene3D" id="2.40.50.100">
    <property type="match status" value="1"/>
</dbReference>
<keyword evidence="5" id="KW-0812">Transmembrane</keyword>
<evidence type="ECO:0000313" key="8">
    <source>
        <dbReference type="Proteomes" id="UP000315439"/>
    </source>
</evidence>
<dbReference type="Pfam" id="PF25917">
    <property type="entry name" value="BSH_RND"/>
    <property type="match status" value="1"/>
</dbReference>
<dbReference type="Proteomes" id="UP000315439">
    <property type="component" value="Unassembled WGS sequence"/>
</dbReference>
<protein>
    <submittedName>
        <fullName evidence="7">HlyD family efflux transporter periplasmic adaptor subunit</fullName>
    </submittedName>
</protein>
<proteinExistence type="inferred from homology"/>
<dbReference type="InterPro" id="IPR058625">
    <property type="entry name" value="MdtA-like_BSH"/>
</dbReference>
<reference evidence="7 8" key="1">
    <citation type="submission" date="2019-07" db="EMBL/GenBank/DDBJ databases">
        <title>Draft genome for Aliikangiella sp. M105.</title>
        <authorList>
            <person name="Wang G."/>
        </authorList>
    </citation>
    <scope>NUCLEOTIDE SEQUENCE [LARGE SCALE GENOMIC DNA]</scope>
    <source>
        <strain evidence="7 8">M105</strain>
    </source>
</reference>
<keyword evidence="8" id="KW-1185">Reference proteome</keyword>
<evidence type="ECO:0000256" key="4">
    <source>
        <dbReference type="SAM" id="Coils"/>
    </source>
</evidence>
<dbReference type="AlphaFoldDB" id="A0A545UGX7"/>
<dbReference type="OrthoDB" id="5752864at2"/>
<dbReference type="Gene3D" id="2.40.420.20">
    <property type="match status" value="1"/>
</dbReference>
<organism evidence="7 8">
    <name type="scientific">Aliikangiella coralliicola</name>
    <dbReference type="NCBI Taxonomy" id="2592383"/>
    <lineage>
        <taxon>Bacteria</taxon>
        <taxon>Pseudomonadati</taxon>
        <taxon>Pseudomonadota</taxon>
        <taxon>Gammaproteobacteria</taxon>
        <taxon>Oceanospirillales</taxon>
        <taxon>Pleioneaceae</taxon>
        <taxon>Aliikangiella</taxon>
    </lineage>
</organism>
<keyword evidence="3 4" id="KW-0175">Coiled coil</keyword>
<evidence type="ECO:0000259" key="6">
    <source>
        <dbReference type="Pfam" id="PF25917"/>
    </source>
</evidence>
<evidence type="ECO:0000256" key="2">
    <source>
        <dbReference type="ARBA" id="ARBA00009477"/>
    </source>
</evidence>
<dbReference type="InterPro" id="IPR050465">
    <property type="entry name" value="UPF0194_transport"/>
</dbReference>
<evidence type="ECO:0000313" key="7">
    <source>
        <dbReference type="EMBL" id="TQV88724.1"/>
    </source>
</evidence>
<keyword evidence="5" id="KW-0472">Membrane</keyword>
<dbReference type="SUPFAM" id="SSF111369">
    <property type="entry name" value="HlyD-like secretion proteins"/>
    <property type="match status" value="2"/>
</dbReference>
<comment type="caution">
    <text evidence="7">The sequence shown here is derived from an EMBL/GenBank/DDBJ whole genome shotgun (WGS) entry which is preliminary data.</text>
</comment>
<evidence type="ECO:0000256" key="5">
    <source>
        <dbReference type="SAM" id="Phobius"/>
    </source>
</evidence>
<feature type="domain" description="Multidrug resistance protein MdtA-like barrel-sandwich hybrid" evidence="6">
    <location>
        <begin position="102"/>
        <end position="278"/>
    </location>
</feature>
<name>A0A545UGX7_9GAMM</name>
<gene>
    <name evidence="7" type="ORF">FLL46_04115</name>
</gene>
<evidence type="ECO:0000256" key="3">
    <source>
        <dbReference type="ARBA" id="ARBA00023054"/>
    </source>
</evidence>
<evidence type="ECO:0000256" key="1">
    <source>
        <dbReference type="ARBA" id="ARBA00004196"/>
    </source>
</evidence>
<sequence length="432" mass="48102">MTVSPSISAIKDTSAQDRLLKPKRTASVKAWVFALVGMISVTLLVLLFDKVTQLFNSDLSISKRQIQIAKVEKGNLQRDVAVQGRVVAANSPTLFAPSNGTISLRVKAGEKVNQGDLLAVIDSPELKNQYEQQKNQLEELELEYERQKIQIKTALLDNQQRIEMAKVDLELAQKNIQRAELNIEMKVISQVDYETQHAELEKIKLQHKHAIQNAKLQKENYEFELKARQFQMERQKYVVADLERQVNELELTSPITGVIGSLMVDEKDSVSQNSELLTLVDLTAYEIEVSIPETYADDLGVGLATEVTLEGKSYVGELAAISPEVTNGQVSGRVKFVDSVPQGLRQNQRISSRILIESRNDVLKVRRGSFVETGGGSIAFVLEGDVAVKRPIQLGARSINEVEVISGLDVGEEIIVSSIEQFNQSQQIYLSN</sequence>
<dbReference type="GO" id="GO:0030313">
    <property type="term" value="C:cell envelope"/>
    <property type="evidence" value="ECO:0007669"/>
    <property type="project" value="UniProtKB-SubCell"/>
</dbReference>
<comment type="similarity">
    <text evidence="2">Belongs to the membrane fusion protein (MFP) (TC 8.A.1) family.</text>
</comment>
<dbReference type="Gene3D" id="1.10.287.470">
    <property type="entry name" value="Helix hairpin bin"/>
    <property type="match status" value="1"/>
</dbReference>
<feature type="coiled-coil region" evidence="4">
    <location>
        <begin position="123"/>
        <end position="184"/>
    </location>
</feature>
<comment type="subcellular location">
    <subcellularLocation>
        <location evidence="1">Cell envelope</location>
    </subcellularLocation>
</comment>
<dbReference type="Gene3D" id="2.40.30.170">
    <property type="match status" value="1"/>
</dbReference>
<feature type="transmembrane region" description="Helical" evidence="5">
    <location>
        <begin position="28"/>
        <end position="48"/>
    </location>
</feature>
<keyword evidence="5" id="KW-1133">Transmembrane helix</keyword>
<dbReference type="PANTHER" id="PTHR32347">
    <property type="entry name" value="EFFLUX SYSTEM COMPONENT YKNX-RELATED"/>
    <property type="match status" value="1"/>
</dbReference>
<accession>A0A545UGX7</accession>
<dbReference type="PANTHER" id="PTHR32347:SF14">
    <property type="entry name" value="EFFLUX SYSTEM COMPONENT YKNX-RELATED"/>
    <property type="match status" value="1"/>
</dbReference>